<dbReference type="EMBL" id="CAJVQB010001922">
    <property type="protein sequence ID" value="CAG8555895.1"/>
    <property type="molecule type" value="Genomic_DNA"/>
</dbReference>
<evidence type="ECO:0000313" key="3">
    <source>
        <dbReference type="Proteomes" id="UP000789901"/>
    </source>
</evidence>
<organism evidence="2 3">
    <name type="scientific">Gigaspora margarita</name>
    <dbReference type="NCBI Taxonomy" id="4874"/>
    <lineage>
        <taxon>Eukaryota</taxon>
        <taxon>Fungi</taxon>
        <taxon>Fungi incertae sedis</taxon>
        <taxon>Mucoromycota</taxon>
        <taxon>Glomeromycotina</taxon>
        <taxon>Glomeromycetes</taxon>
        <taxon>Diversisporales</taxon>
        <taxon>Gigasporaceae</taxon>
        <taxon>Gigaspora</taxon>
    </lineage>
</organism>
<dbReference type="Proteomes" id="UP000789901">
    <property type="component" value="Unassembled WGS sequence"/>
</dbReference>
<name>A0ABN7UBG5_GIGMA</name>
<sequence length="322" mass="38301">MTIILEDYNKDLINKDENIVDFKFENIKEINIVNQKTEQIDYNLSSNIFFDNSLNKENDNLIEILQLNNMISRNRKSFLLEYLIEKLKIKYKNNEVIITATTSLVALLIGNFFQILPIPDRKGDKKSYKLYAFLSKAWNLVFQNHILLKHVFRQLDIFVVNGLNKIIDFFIEEKNTLKCINCETIFYRRDMMNLKMHIKKVHMNIWDKIKMYDKEYKLIVLYSDKKKVKFHNINKLNSLLESRILEFKSEDWSVALFSDLQDNELPLHEQLMKYLEKKNLANKMLCLKVGAKIISIYNDKENEKIVNSTFGKIVGFRSKIDN</sequence>
<evidence type="ECO:0000313" key="2">
    <source>
        <dbReference type="EMBL" id="CAG8555895.1"/>
    </source>
</evidence>
<keyword evidence="1" id="KW-0812">Transmembrane</keyword>
<accession>A0ABN7UBG5</accession>
<protein>
    <submittedName>
        <fullName evidence="2">38611_t:CDS:1</fullName>
    </submittedName>
</protein>
<keyword evidence="3" id="KW-1185">Reference proteome</keyword>
<evidence type="ECO:0000256" key="1">
    <source>
        <dbReference type="SAM" id="Phobius"/>
    </source>
</evidence>
<reference evidence="2 3" key="1">
    <citation type="submission" date="2021-06" db="EMBL/GenBank/DDBJ databases">
        <authorList>
            <person name="Kallberg Y."/>
            <person name="Tangrot J."/>
            <person name="Rosling A."/>
        </authorList>
    </citation>
    <scope>NUCLEOTIDE SEQUENCE [LARGE SCALE GENOMIC DNA]</scope>
    <source>
        <strain evidence="2 3">120-4 pot B 10/14</strain>
    </source>
</reference>
<keyword evidence="1" id="KW-1133">Transmembrane helix</keyword>
<gene>
    <name evidence="2" type="ORF">GMARGA_LOCUS4784</name>
</gene>
<keyword evidence="1" id="KW-0472">Membrane</keyword>
<proteinExistence type="predicted"/>
<comment type="caution">
    <text evidence="2">The sequence shown here is derived from an EMBL/GenBank/DDBJ whole genome shotgun (WGS) entry which is preliminary data.</text>
</comment>
<feature type="transmembrane region" description="Helical" evidence="1">
    <location>
        <begin position="96"/>
        <end position="116"/>
    </location>
</feature>